<organism evidence="1 2">
    <name type="scientific">Baudoinia panamericana (strain UAMH 10762)</name>
    <name type="common">Angels' share fungus</name>
    <name type="synonym">Baudoinia compniacensis (strain UAMH 10762)</name>
    <dbReference type="NCBI Taxonomy" id="717646"/>
    <lineage>
        <taxon>Eukaryota</taxon>
        <taxon>Fungi</taxon>
        <taxon>Dikarya</taxon>
        <taxon>Ascomycota</taxon>
        <taxon>Pezizomycotina</taxon>
        <taxon>Dothideomycetes</taxon>
        <taxon>Dothideomycetidae</taxon>
        <taxon>Mycosphaerellales</taxon>
        <taxon>Teratosphaeriaceae</taxon>
        <taxon>Baudoinia</taxon>
    </lineage>
</organism>
<dbReference type="EMBL" id="KB445562">
    <property type="protein sequence ID" value="EMC92259.1"/>
    <property type="molecule type" value="Genomic_DNA"/>
</dbReference>
<name>M2N007_BAUPA</name>
<sequence length="100" mass="11255">MLNLIRQTVWSVWTRNRCVRRGRRMSIETNGHQHTTCSPSKVLEEDESCRKTSAIPTAMMFRVADGGTCATNMDWLPCRLSVRNTAATHGKKNGSDMVAE</sequence>
<dbReference type="KEGG" id="bcom:BAUCODRAFT_283707"/>
<dbReference type="AlphaFoldDB" id="M2N007"/>
<accession>M2N007</accession>
<dbReference type="Proteomes" id="UP000011761">
    <property type="component" value="Unassembled WGS sequence"/>
</dbReference>
<dbReference type="GeneID" id="19110700"/>
<evidence type="ECO:0000313" key="1">
    <source>
        <dbReference type="EMBL" id="EMC92259.1"/>
    </source>
</evidence>
<keyword evidence="2" id="KW-1185">Reference proteome</keyword>
<gene>
    <name evidence="1" type="ORF">BAUCODRAFT_283707</name>
</gene>
<protein>
    <submittedName>
        <fullName evidence="1">Uncharacterized protein</fullName>
    </submittedName>
</protein>
<dbReference type="RefSeq" id="XP_007680681.1">
    <property type="nucleotide sequence ID" value="XM_007682491.1"/>
</dbReference>
<reference evidence="1 2" key="1">
    <citation type="journal article" date="2012" name="PLoS Pathog.">
        <title>Diverse lifestyles and strategies of plant pathogenesis encoded in the genomes of eighteen Dothideomycetes fungi.</title>
        <authorList>
            <person name="Ohm R.A."/>
            <person name="Feau N."/>
            <person name="Henrissat B."/>
            <person name="Schoch C.L."/>
            <person name="Horwitz B.A."/>
            <person name="Barry K.W."/>
            <person name="Condon B.J."/>
            <person name="Copeland A.C."/>
            <person name="Dhillon B."/>
            <person name="Glaser F."/>
            <person name="Hesse C.N."/>
            <person name="Kosti I."/>
            <person name="LaButti K."/>
            <person name="Lindquist E.A."/>
            <person name="Lucas S."/>
            <person name="Salamov A.A."/>
            <person name="Bradshaw R.E."/>
            <person name="Ciuffetti L."/>
            <person name="Hamelin R.C."/>
            <person name="Kema G.H.J."/>
            <person name="Lawrence C."/>
            <person name="Scott J.A."/>
            <person name="Spatafora J.W."/>
            <person name="Turgeon B.G."/>
            <person name="de Wit P.J.G.M."/>
            <person name="Zhong S."/>
            <person name="Goodwin S.B."/>
            <person name="Grigoriev I.V."/>
        </authorList>
    </citation>
    <scope>NUCLEOTIDE SEQUENCE [LARGE SCALE GENOMIC DNA]</scope>
    <source>
        <strain evidence="1 2">UAMH 10762</strain>
    </source>
</reference>
<dbReference type="HOGENOM" id="CLU_2305545_0_0_1"/>
<evidence type="ECO:0000313" key="2">
    <source>
        <dbReference type="Proteomes" id="UP000011761"/>
    </source>
</evidence>
<proteinExistence type="predicted"/>